<evidence type="ECO:0000256" key="1">
    <source>
        <dbReference type="ARBA" id="ARBA00004196"/>
    </source>
</evidence>
<reference evidence="9" key="1">
    <citation type="submission" date="2015-07" db="EMBL/GenBank/DDBJ databases">
        <title>Elucidating the P. pachyrhizi secretome and potential effectors.</title>
        <authorList>
            <person name="de Carvalho M.C.C.G."/>
            <person name="Nascimento L.C."/>
            <person name="Darben L.M."/>
            <person name="Polizel-Podanosqui A.M."/>
            <person name="Lopes-Caitar V.S."/>
            <person name="Rocha C.S."/>
            <person name="Qi M."/>
            <person name="Carazolle M."/>
            <person name="Kuwahara M.K."/>
            <person name="Pereira G.A.G."/>
            <person name="Abdelnoor R.V."/>
            <person name="Whitham S.A."/>
            <person name="Marcelino-Guimaraes F.C."/>
        </authorList>
    </citation>
    <scope>NUCLEOTIDE SEQUENCE</scope>
</reference>
<sequence>MFNMLIALAITLVHAGSVFCQQAASAQQDSSTTIVANTNLNGAYGVSGQISFTLIPTTEEVAVKISVKGLMAINSTAQFGYHIHTNPISSDGNCSSALGHLDPLQVTDAVVCNGTARLCQIGDLSGRNGKLPGKQSVANVSYTDKFLRFWPQPFTLLGRSIVIHAPNTTRIACGNITSVVDGTADNQGKPTNQSSNYVTVYSTRAPPPSNNTANVAEPLPDVTETPNVILVKKQVTQMMNNSSETVEVNAADPAATNFTYTPGAQLPSQEDFNILNGTNLNSTTSAKPQTGSSSGIEKIEYPLFFGFCAIMMISVVI</sequence>
<feature type="signal peptide" evidence="7">
    <location>
        <begin position="1"/>
        <end position="15"/>
    </location>
</feature>
<dbReference type="PANTHER" id="PTHR20910:SF1">
    <property type="entry name" value="SUPEROXIDE DISMUTASE COPPER_ZINC BINDING DOMAIN-CONTAINING PROTEIN"/>
    <property type="match status" value="1"/>
</dbReference>
<dbReference type="GO" id="GO:0005576">
    <property type="term" value="C:extracellular region"/>
    <property type="evidence" value="ECO:0007669"/>
    <property type="project" value="UniProtKB-SubCell"/>
</dbReference>
<organism evidence="9">
    <name type="scientific">Phakopsora pachyrhizi</name>
    <name type="common">Asian soybean rust disease fungus</name>
    <dbReference type="NCBI Taxonomy" id="170000"/>
    <lineage>
        <taxon>Eukaryota</taxon>
        <taxon>Fungi</taxon>
        <taxon>Dikarya</taxon>
        <taxon>Basidiomycota</taxon>
        <taxon>Pucciniomycotina</taxon>
        <taxon>Pucciniomycetes</taxon>
        <taxon>Pucciniales</taxon>
        <taxon>Phakopsoraceae</taxon>
        <taxon>Phakopsora</taxon>
    </lineage>
</organism>
<protein>
    <recommendedName>
        <fullName evidence="4">superoxide dismutase</fullName>
        <ecNumber evidence="4">1.15.1.1</ecNumber>
    </recommendedName>
</protein>
<dbReference type="InterPro" id="IPR001424">
    <property type="entry name" value="SOD_Cu_Zn_dom"/>
</dbReference>
<feature type="chain" id="PRO_5012113616" description="superoxide dismutase" evidence="7">
    <location>
        <begin position="16"/>
        <end position="317"/>
    </location>
</feature>
<dbReference type="SUPFAM" id="SSF49329">
    <property type="entry name" value="Cu,Zn superoxide dismutase-like"/>
    <property type="match status" value="1"/>
</dbReference>
<dbReference type="InterPro" id="IPR036423">
    <property type="entry name" value="SOD-like_Cu/Zn_dom_sf"/>
</dbReference>
<evidence type="ECO:0000256" key="5">
    <source>
        <dbReference type="ARBA" id="ARBA00022525"/>
    </source>
</evidence>
<comment type="similarity">
    <text evidence="3">Belongs to the Cu-Zn superoxide dismutase family.</text>
</comment>
<accession>A0A0S1MK79</accession>
<comment type="subcellular location">
    <subcellularLocation>
        <location evidence="1">Cell envelope</location>
    </subcellularLocation>
    <subcellularLocation>
        <location evidence="2">Secreted</location>
    </subcellularLocation>
</comment>
<comment type="catalytic activity">
    <reaction evidence="6">
        <text>2 superoxide + 2 H(+) = H2O2 + O2</text>
        <dbReference type="Rhea" id="RHEA:20696"/>
        <dbReference type="ChEBI" id="CHEBI:15378"/>
        <dbReference type="ChEBI" id="CHEBI:15379"/>
        <dbReference type="ChEBI" id="CHEBI:16240"/>
        <dbReference type="ChEBI" id="CHEBI:18421"/>
        <dbReference type="EC" id="1.15.1.1"/>
    </reaction>
</comment>
<feature type="domain" description="Superoxide dismutase copper/zinc binding" evidence="8">
    <location>
        <begin position="46"/>
        <end position="167"/>
    </location>
</feature>
<dbReference type="PANTHER" id="PTHR20910">
    <property type="entry name" value="AGAP001623-PA"/>
    <property type="match status" value="1"/>
</dbReference>
<dbReference type="EMBL" id="KT247220">
    <property type="protein sequence ID" value="ALL41309.1"/>
    <property type="molecule type" value="mRNA"/>
</dbReference>
<dbReference type="AlphaFoldDB" id="A0A0S1MK79"/>
<dbReference type="GO" id="GO:0046872">
    <property type="term" value="F:metal ion binding"/>
    <property type="evidence" value="ECO:0007669"/>
    <property type="project" value="InterPro"/>
</dbReference>
<evidence type="ECO:0000313" key="9">
    <source>
        <dbReference type="EMBL" id="ALL41309.1"/>
    </source>
</evidence>
<evidence type="ECO:0000256" key="6">
    <source>
        <dbReference type="ARBA" id="ARBA00049204"/>
    </source>
</evidence>
<keyword evidence="5" id="KW-0964">Secreted</keyword>
<dbReference type="InterPro" id="IPR053257">
    <property type="entry name" value="Cu-only_SOD"/>
</dbReference>
<dbReference type="GO" id="GO:0004784">
    <property type="term" value="F:superoxide dismutase activity"/>
    <property type="evidence" value="ECO:0007669"/>
    <property type="project" value="UniProtKB-EC"/>
</dbReference>
<name>A0A0S1MK79_PHAPC</name>
<dbReference type="EC" id="1.15.1.1" evidence="4"/>
<dbReference type="Gene3D" id="2.60.40.200">
    <property type="entry name" value="Superoxide dismutase, copper/zinc binding domain"/>
    <property type="match status" value="1"/>
</dbReference>
<dbReference type="FunFam" id="2.60.40.200:FF:000007">
    <property type="entry name" value="Cell surface Cu-only superoxide dismutase 5"/>
    <property type="match status" value="1"/>
</dbReference>
<dbReference type="Pfam" id="PF00080">
    <property type="entry name" value="Sod_Cu"/>
    <property type="match status" value="1"/>
</dbReference>
<evidence type="ECO:0000256" key="2">
    <source>
        <dbReference type="ARBA" id="ARBA00004613"/>
    </source>
</evidence>
<keyword evidence="7" id="KW-0732">Signal</keyword>
<evidence type="ECO:0000259" key="8">
    <source>
        <dbReference type="Pfam" id="PF00080"/>
    </source>
</evidence>
<evidence type="ECO:0000256" key="3">
    <source>
        <dbReference type="ARBA" id="ARBA00010457"/>
    </source>
</evidence>
<evidence type="ECO:0000256" key="7">
    <source>
        <dbReference type="SAM" id="SignalP"/>
    </source>
</evidence>
<proteinExistence type="evidence at transcript level"/>
<evidence type="ECO:0000256" key="4">
    <source>
        <dbReference type="ARBA" id="ARBA00012682"/>
    </source>
</evidence>